<dbReference type="EMBL" id="CYZE01000019">
    <property type="protein sequence ID" value="CUP16176.1"/>
    <property type="molecule type" value="Genomic_DNA"/>
</dbReference>
<dbReference type="InterPro" id="IPR036890">
    <property type="entry name" value="HATPase_C_sf"/>
</dbReference>
<dbReference type="InterPro" id="IPR032834">
    <property type="entry name" value="NatK-like_C"/>
</dbReference>
<keyword evidence="1" id="KW-0812">Transmembrane</keyword>
<feature type="transmembrane region" description="Helical" evidence="1">
    <location>
        <begin position="210"/>
        <end position="230"/>
    </location>
</feature>
<dbReference type="Pfam" id="PF14501">
    <property type="entry name" value="HATPase_c_5"/>
    <property type="match status" value="1"/>
</dbReference>
<sequence>MSTFIFENLISEKIISSSWGLLNLLYPAAAGVGLIFLLNRLLKPRFGWPWLTAAAIPFLIHLVTAMVIGWEPGLQWSVPGTWLLWYPVILLFLCSVFYKGPAAAKLYLAVTFCTFYLLTMQTMEHLGYILYQMALHAELPPGGGELPVLIFYTCPFFTGLPYPDSFLRAVLYNSVFFISLAVACVLILISSRCLAVKLKRRTWEMKWKEVVFLLLPAGAGISFYIFINFIKQVLFETAAVELVKWYGPAFYLLIPALTLGLMAAVLYSCDIYEQLLVFGEEKGKADMLENQVEQMEGHIQDIERLYTGIRSMKHDMQNYLFDIRSLLNSRGIRVEDDPEGLGAYFSGIGEALDRMNAVYHTGNPVTDVVINEKYRQARSLGAQFTCSFRFPEAYRISAFDISIILNNALNNALEACERLKEKNPEAPLSIQIEAYCKNNVFLMEITNTFDGILKHGERERFLMTRKEDPFEHGLGFQNIRRCAEKYFGTADYRYSEDRFYLTVMLQRVWKSE</sequence>
<dbReference type="RefSeq" id="WP_055659528.1">
    <property type="nucleotide sequence ID" value="NZ_CABIXC010000019.1"/>
</dbReference>
<feature type="transmembrane region" description="Helical" evidence="1">
    <location>
        <begin position="250"/>
        <end position="269"/>
    </location>
</feature>
<organism evidence="3 4">
    <name type="scientific">Hungatella hathewayi</name>
    <dbReference type="NCBI Taxonomy" id="154046"/>
    <lineage>
        <taxon>Bacteria</taxon>
        <taxon>Bacillati</taxon>
        <taxon>Bacillota</taxon>
        <taxon>Clostridia</taxon>
        <taxon>Lachnospirales</taxon>
        <taxon>Lachnospiraceae</taxon>
        <taxon>Hungatella</taxon>
    </lineage>
</organism>
<evidence type="ECO:0000313" key="3">
    <source>
        <dbReference type="EMBL" id="CUP16176.1"/>
    </source>
</evidence>
<feature type="transmembrane region" description="Helical" evidence="1">
    <location>
        <begin position="82"/>
        <end position="99"/>
    </location>
</feature>
<evidence type="ECO:0000313" key="4">
    <source>
        <dbReference type="Proteomes" id="UP000095651"/>
    </source>
</evidence>
<dbReference type="Proteomes" id="UP000095651">
    <property type="component" value="Unassembled WGS sequence"/>
</dbReference>
<dbReference type="GO" id="GO:0016301">
    <property type="term" value="F:kinase activity"/>
    <property type="evidence" value="ECO:0007669"/>
    <property type="project" value="UniProtKB-KW"/>
</dbReference>
<gene>
    <name evidence="3" type="ORF">ERS852407_05163</name>
</gene>
<accession>A0A174L0H9</accession>
<name>A0A174L0H9_9FIRM</name>
<feature type="transmembrane region" description="Helical" evidence="1">
    <location>
        <begin position="170"/>
        <end position="189"/>
    </location>
</feature>
<dbReference type="PANTHER" id="PTHR40448:SF1">
    <property type="entry name" value="TWO-COMPONENT SENSOR HISTIDINE KINASE"/>
    <property type="match status" value="1"/>
</dbReference>
<dbReference type="CDD" id="cd16935">
    <property type="entry name" value="HATPase_AgrC-ComD-like"/>
    <property type="match status" value="1"/>
</dbReference>
<keyword evidence="1" id="KW-1133">Transmembrane helix</keyword>
<dbReference type="SUPFAM" id="SSF55874">
    <property type="entry name" value="ATPase domain of HSP90 chaperone/DNA topoisomerase II/histidine kinase"/>
    <property type="match status" value="1"/>
</dbReference>
<dbReference type="PANTHER" id="PTHR40448">
    <property type="entry name" value="TWO-COMPONENT SENSOR HISTIDINE KINASE"/>
    <property type="match status" value="1"/>
</dbReference>
<feature type="transmembrane region" description="Helical" evidence="1">
    <location>
        <begin position="20"/>
        <end position="38"/>
    </location>
</feature>
<keyword evidence="1" id="KW-0472">Membrane</keyword>
<evidence type="ECO:0000256" key="1">
    <source>
        <dbReference type="SAM" id="Phobius"/>
    </source>
</evidence>
<dbReference type="Gene3D" id="3.30.565.10">
    <property type="entry name" value="Histidine kinase-like ATPase, C-terminal domain"/>
    <property type="match status" value="1"/>
</dbReference>
<protein>
    <submittedName>
        <fullName evidence="3">Membrane associated histidine kinase-like ATPase</fullName>
    </submittedName>
</protein>
<keyword evidence="3" id="KW-0418">Kinase</keyword>
<dbReference type="GO" id="GO:0042802">
    <property type="term" value="F:identical protein binding"/>
    <property type="evidence" value="ECO:0007669"/>
    <property type="project" value="TreeGrafter"/>
</dbReference>
<dbReference type="AlphaFoldDB" id="A0A174L0H9"/>
<reference evidence="3 4" key="1">
    <citation type="submission" date="2015-09" db="EMBL/GenBank/DDBJ databases">
        <authorList>
            <consortium name="Pathogen Informatics"/>
        </authorList>
    </citation>
    <scope>NUCLEOTIDE SEQUENCE [LARGE SCALE GENOMIC DNA]</scope>
    <source>
        <strain evidence="3 4">2789STDY5608850</strain>
    </source>
</reference>
<feature type="domain" description="Sensor histidine kinase NatK-like C-terminal" evidence="2">
    <location>
        <begin position="398"/>
        <end position="506"/>
    </location>
</feature>
<feature type="transmembrane region" description="Helical" evidence="1">
    <location>
        <begin position="106"/>
        <end position="131"/>
    </location>
</feature>
<feature type="transmembrane region" description="Helical" evidence="1">
    <location>
        <begin position="50"/>
        <end position="70"/>
    </location>
</feature>
<proteinExistence type="predicted"/>
<keyword evidence="3" id="KW-0808">Transferase</keyword>
<evidence type="ECO:0000259" key="2">
    <source>
        <dbReference type="Pfam" id="PF14501"/>
    </source>
</evidence>